<dbReference type="EnsemblMetazoa" id="ASIC014397-RA">
    <property type="protein sequence ID" value="ASIC014397-PA"/>
    <property type="gene ID" value="ASIC014397"/>
</dbReference>
<reference evidence="2" key="2">
    <citation type="submission" date="2020-05" db="UniProtKB">
        <authorList>
            <consortium name="EnsemblMetazoa"/>
        </authorList>
    </citation>
    <scope>IDENTIFICATION</scope>
</reference>
<name>A0A084W856_ANOSI</name>
<protein>
    <submittedName>
        <fullName evidence="1 2">Uncharacterized protein</fullName>
    </submittedName>
</protein>
<organism evidence="1">
    <name type="scientific">Anopheles sinensis</name>
    <name type="common">Mosquito</name>
    <dbReference type="NCBI Taxonomy" id="74873"/>
    <lineage>
        <taxon>Eukaryota</taxon>
        <taxon>Metazoa</taxon>
        <taxon>Ecdysozoa</taxon>
        <taxon>Arthropoda</taxon>
        <taxon>Hexapoda</taxon>
        <taxon>Insecta</taxon>
        <taxon>Pterygota</taxon>
        <taxon>Neoptera</taxon>
        <taxon>Endopterygota</taxon>
        <taxon>Diptera</taxon>
        <taxon>Nematocera</taxon>
        <taxon>Culicoidea</taxon>
        <taxon>Culicidae</taxon>
        <taxon>Anophelinae</taxon>
        <taxon>Anopheles</taxon>
    </lineage>
</organism>
<proteinExistence type="predicted"/>
<accession>A0A084W856</accession>
<evidence type="ECO:0000313" key="1">
    <source>
        <dbReference type="EMBL" id="KFB46400.1"/>
    </source>
</evidence>
<evidence type="ECO:0000313" key="3">
    <source>
        <dbReference type="Proteomes" id="UP000030765"/>
    </source>
</evidence>
<dbReference type="EMBL" id="ATLV01021369">
    <property type="status" value="NOT_ANNOTATED_CDS"/>
    <property type="molecule type" value="Genomic_DNA"/>
</dbReference>
<dbReference type="VEuPathDB" id="VectorBase:ASIC014397"/>
<dbReference type="AlphaFoldDB" id="A0A084W856"/>
<evidence type="ECO:0000313" key="2">
    <source>
        <dbReference type="EnsemblMetazoa" id="ASIC014397-PA"/>
    </source>
</evidence>
<reference evidence="1 3" key="1">
    <citation type="journal article" date="2014" name="BMC Genomics">
        <title>Genome sequence of Anopheles sinensis provides insight into genetics basis of mosquito competence for malaria parasites.</title>
        <authorList>
            <person name="Zhou D."/>
            <person name="Zhang D."/>
            <person name="Ding G."/>
            <person name="Shi L."/>
            <person name="Hou Q."/>
            <person name="Ye Y."/>
            <person name="Xu Y."/>
            <person name="Zhou H."/>
            <person name="Xiong C."/>
            <person name="Li S."/>
            <person name="Yu J."/>
            <person name="Hong S."/>
            <person name="Yu X."/>
            <person name="Zou P."/>
            <person name="Chen C."/>
            <person name="Chang X."/>
            <person name="Wang W."/>
            <person name="Lv Y."/>
            <person name="Sun Y."/>
            <person name="Ma L."/>
            <person name="Shen B."/>
            <person name="Zhu C."/>
        </authorList>
    </citation>
    <scope>NUCLEOTIDE SEQUENCE [LARGE SCALE GENOMIC DNA]</scope>
</reference>
<keyword evidence="3" id="KW-1185">Reference proteome</keyword>
<sequence>MVKYEVFRPFSLTLRCRFICRLLALLQNFELLLVLTTFPRTDEELVSLSPRGCGPSNETIYGVRVRRVPQKL</sequence>
<dbReference type="EMBL" id="KE525317">
    <property type="protein sequence ID" value="KFB46400.1"/>
    <property type="molecule type" value="Genomic_DNA"/>
</dbReference>
<dbReference type="Proteomes" id="UP000030765">
    <property type="component" value="Unassembled WGS sequence"/>
</dbReference>
<gene>
    <name evidence="1" type="ORF">ZHAS_00014397</name>
</gene>